<protein>
    <submittedName>
        <fullName evidence="1">Uncharacterized protein</fullName>
    </submittedName>
</protein>
<dbReference type="AlphaFoldDB" id="A0A016U0K0"/>
<accession>A0A016U0K0</accession>
<evidence type="ECO:0000313" key="2">
    <source>
        <dbReference type="Proteomes" id="UP000024635"/>
    </source>
</evidence>
<dbReference type="EMBL" id="JARK01001401">
    <property type="protein sequence ID" value="EYC08506.1"/>
    <property type="molecule type" value="Genomic_DNA"/>
</dbReference>
<keyword evidence="2" id="KW-1185">Reference proteome</keyword>
<dbReference type="Proteomes" id="UP000024635">
    <property type="component" value="Unassembled WGS sequence"/>
</dbReference>
<name>A0A016U0K0_9BILA</name>
<dbReference type="OrthoDB" id="90239at2759"/>
<sequence length="78" mass="8778">MLQSSIVSRKRKGAVAISGADYVAPKRLKDWYVWLLTLEQSKTGDFISFAAIKQYGKMLLLFILMVPVVAMDAKPLRC</sequence>
<reference evidence="2" key="1">
    <citation type="journal article" date="2015" name="Nat. Genet.">
        <title>The genome and transcriptome of the zoonotic hookworm Ancylostoma ceylanicum identify infection-specific gene families.</title>
        <authorList>
            <person name="Schwarz E.M."/>
            <person name="Hu Y."/>
            <person name="Antoshechkin I."/>
            <person name="Miller M.M."/>
            <person name="Sternberg P.W."/>
            <person name="Aroian R.V."/>
        </authorList>
    </citation>
    <scope>NUCLEOTIDE SEQUENCE</scope>
    <source>
        <strain evidence="2">HY135</strain>
    </source>
</reference>
<proteinExistence type="predicted"/>
<gene>
    <name evidence="1" type="primary">Acey_s0065.g3588</name>
    <name evidence="1" type="synonym">Acey-rnh-1.0</name>
    <name evidence="1" type="ORF">Y032_0065g3588</name>
</gene>
<organism evidence="1 2">
    <name type="scientific">Ancylostoma ceylanicum</name>
    <dbReference type="NCBI Taxonomy" id="53326"/>
    <lineage>
        <taxon>Eukaryota</taxon>
        <taxon>Metazoa</taxon>
        <taxon>Ecdysozoa</taxon>
        <taxon>Nematoda</taxon>
        <taxon>Chromadorea</taxon>
        <taxon>Rhabditida</taxon>
        <taxon>Rhabditina</taxon>
        <taxon>Rhabditomorpha</taxon>
        <taxon>Strongyloidea</taxon>
        <taxon>Ancylostomatidae</taxon>
        <taxon>Ancylostomatinae</taxon>
        <taxon>Ancylostoma</taxon>
    </lineage>
</organism>
<evidence type="ECO:0000313" key="1">
    <source>
        <dbReference type="EMBL" id="EYC08506.1"/>
    </source>
</evidence>
<comment type="caution">
    <text evidence="1">The sequence shown here is derived from an EMBL/GenBank/DDBJ whole genome shotgun (WGS) entry which is preliminary data.</text>
</comment>